<keyword evidence="3" id="KW-1185">Reference proteome</keyword>
<dbReference type="OrthoDB" id="702070at2759"/>
<proteinExistence type="predicted"/>
<accession>A0A6G1CE93</accession>
<evidence type="ECO:0000313" key="2">
    <source>
        <dbReference type="EMBL" id="KAF0898476.1"/>
    </source>
</evidence>
<name>A0A6G1CE93_9ORYZ</name>
<reference evidence="2 3" key="1">
    <citation type="submission" date="2019-11" db="EMBL/GenBank/DDBJ databases">
        <title>Whole genome sequence of Oryza granulata.</title>
        <authorList>
            <person name="Li W."/>
        </authorList>
    </citation>
    <scope>NUCLEOTIDE SEQUENCE [LARGE SCALE GENOMIC DNA]</scope>
    <source>
        <strain evidence="3">cv. Menghai</strain>
        <tissue evidence="2">Leaf</tissue>
    </source>
</reference>
<evidence type="ECO:0000256" key="1">
    <source>
        <dbReference type="SAM" id="MobiDB-lite"/>
    </source>
</evidence>
<feature type="compositionally biased region" description="Low complexity" evidence="1">
    <location>
        <begin position="8"/>
        <end position="33"/>
    </location>
</feature>
<sequence length="272" mass="29390">MDAGDEVSSPPSSGTSRSSAPPSDASSSGSIPATGDARSITDVRPDAEPVAWFLFADTIQAHLPGLLAVATDIVLNDSHLDGFVLAGPVGDAFAVRRDSVLGLSRSNSAGETSGISWRAVVCTTSHAQDAGARVEPFPAGWPYVVVRGSWGSILCSLDNDGVHEPVDRIMTCCRAVLCRGCAEVNPCGCPQWQNRRGFPVPILTEYHIDEDCMVEGAVMLRRPTWQQFYARRTGESVSYGFYNVEDAHHRRERGVRYQIHTGVKSILVINPY</sequence>
<organism evidence="2 3">
    <name type="scientific">Oryza meyeriana var. granulata</name>
    <dbReference type="NCBI Taxonomy" id="110450"/>
    <lineage>
        <taxon>Eukaryota</taxon>
        <taxon>Viridiplantae</taxon>
        <taxon>Streptophyta</taxon>
        <taxon>Embryophyta</taxon>
        <taxon>Tracheophyta</taxon>
        <taxon>Spermatophyta</taxon>
        <taxon>Magnoliopsida</taxon>
        <taxon>Liliopsida</taxon>
        <taxon>Poales</taxon>
        <taxon>Poaceae</taxon>
        <taxon>BOP clade</taxon>
        <taxon>Oryzoideae</taxon>
        <taxon>Oryzeae</taxon>
        <taxon>Oryzinae</taxon>
        <taxon>Oryza</taxon>
        <taxon>Oryza meyeriana</taxon>
    </lineage>
</organism>
<dbReference type="EMBL" id="SPHZ02000009">
    <property type="protein sequence ID" value="KAF0898476.1"/>
    <property type="molecule type" value="Genomic_DNA"/>
</dbReference>
<feature type="region of interest" description="Disordered" evidence="1">
    <location>
        <begin position="1"/>
        <end position="39"/>
    </location>
</feature>
<dbReference type="AlphaFoldDB" id="A0A6G1CE93"/>
<evidence type="ECO:0000313" key="3">
    <source>
        <dbReference type="Proteomes" id="UP000479710"/>
    </source>
</evidence>
<protein>
    <submittedName>
        <fullName evidence="2">Uncharacterized protein</fullName>
    </submittedName>
</protein>
<gene>
    <name evidence="2" type="ORF">E2562_008078</name>
</gene>
<comment type="caution">
    <text evidence="2">The sequence shown here is derived from an EMBL/GenBank/DDBJ whole genome shotgun (WGS) entry which is preliminary data.</text>
</comment>
<dbReference type="Proteomes" id="UP000479710">
    <property type="component" value="Unassembled WGS sequence"/>
</dbReference>